<sequence>MSFPTFTAVRVFPARLPSRVCKAAFHTSRIDRRKVAIVLSGCGVYDGSEVHEAAAILMHLSRSRAGVAMFAPAVSAAVINHLTGETMTGQSRNVLEESARIARGNVKPLEELTAEFCDAVIFPGGFGAAKILSTFSPDGAQMKLDPQVERILTEFHDAGKPIGLSCIAPVLAAKLFPGCEVTVGQEAEGSDRWPHASTVATIKQMGAKHIKTEVTDIHVDRKNKLITTAAFMCEAPLYEIYEGLGAMVEKIVILVGDGHK</sequence>
<dbReference type="SUPFAM" id="SSF52317">
    <property type="entry name" value="Class I glutamine amidotransferase-like"/>
    <property type="match status" value="1"/>
</dbReference>
<keyword evidence="2" id="KW-1185">Reference proteome</keyword>
<dbReference type="Proteomes" id="UP001209878">
    <property type="component" value="Unassembled WGS sequence"/>
</dbReference>
<evidence type="ECO:0000313" key="1">
    <source>
        <dbReference type="EMBL" id="KAK2174901.1"/>
    </source>
</evidence>
<dbReference type="EMBL" id="JAODUO010000767">
    <property type="protein sequence ID" value="KAK2174901.1"/>
    <property type="molecule type" value="Genomic_DNA"/>
</dbReference>
<dbReference type="NCBIfam" id="NF008747">
    <property type="entry name" value="PRK11780.1"/>
    <property type="match status" value="1"/>
</dbReference>
<dbReference type="PANTHER" id="PTHR10224">
    <property type="entry name" value="ES1 PROTEIN HOMOLOG, MITOCHONDRIAL"/>
    <property type="match status" value="1"/>
</dbReference>
<dbReference type="Gene3D" id="3.40.50.880">
    <property type="match status" value="1"/>
</dbReference>
<dbReference type="GO" id="GO:0005739">
    <property type="term" value="C:mitochondrion"/>
    <property type="evidence" value="ECO:0007669"/>
    <property type="project" value="TreeGrafter"/>
</dbReference>
<evidence type="ECO:0000313" key="2">
    <source>
        <dbReference type="Proteomes" id="UP001209878"/>
    </source>
</evidence>
<dbReference type="InterPro" id="IPR029062">
    <property type="entry name" value="Class_I_gatase-like"/>
</dbReference>
<dbReference type="AlphaFoldDB" id="A0AAD9KP41"/>
<accession>A0AAD9KP41</accession>
<protein>
    <submittedName>
        <fullName evidence="1">Uncharacterized protein</fullName>
    </submittedName>
</protein>
<gene>
    <name evidence="1" type="ORF">NP493_768g00007</name>
</gene>
<proteinExistence type="predicted"/>
<reference evidence="1" key="1">
    <citation type="journal article" date="2023" name="Mol. Biol. Evol.">
        <title>Third-Generation Sequencing Reveals the Adaptive Role of the Epigenome in Three Deep-Sea Polychaetes.</title>
        <authorList>
            <person name="Perez M."/>
            <person name="Aroh O."/>
            <person name="Sun Y."/>
            <person name="Lan Y."/>
            <person name="Juniper S.K."/>
            <person name="Young C.R."/>
            <person name="Angers B."/>
            <person name="Qian P.Y."/>
        </authorList>
    </citation>
    <scope>NUCLEOTIDE SEQUENCE</scope>
    <source>
        <strain evidence="1">R07B-5</strain>
    </source>
</reference>
<name>A0AAD9KP41_RIDPI</name>
<dbReference type="PANTHER" id="PTHR10224:SF17">
    <property type="entry name" value="DJ-1_PFPI DOMAIN-CONTAINING PROTEIN"/>
    <property type="match status" value="1"/>
</dbReference>
<comment type="caution">
    <text evidence="1">The sequence shown here is derived from an EMBL/GenBank/DDBJ whole genome shotgun (WGS) entry which is preliminary data.</text>
</comment>
<organism evidence="1 2">
    <name type="scientific">Ridgeia piscesae</name>
    <name type="common">Tubeworm</name>
    <dbReference type="NCBI Taxonomy" id="27915"/>
    <lineage>
        <taxon>Eukaryota</taxon>
        <taxon>Metazoa</taxon>
        <taxon>Spiralia</taxon>
        <taxon>Lophotrochozoa</taxon>
        <taxon>Annelida</taxon>
        <taxon>Polychaeta</taxon>
        <taxon>Sedentaria</taxon>
        <taxon>Canalipalpata</taxon>
        <taxon>Sabellida</taxon>
        <taxon>Siboglinidae</taxon>
        <taxon>Ridgeia</taxon>
    </lineage>
</organism>